<organism evidence="11 12">
    <name type="scientific">Metapseudomonas otitidis</name>
    <dbReference type="NCBI Taxonomy" id="319939"/>
    <lineage>
        <taxon>Bacteria</taxon>
        <taxon>Pseudomonadati</taxon>
        <taxon>Pseudomonadota</taxon>
        <taxon>Gammaproteobacteria</taxon>
        <taxon>Pseudomonadales</taxon>
        <taxon>Pseudomonadaceae</taxon>
        <taxon>Metapseudomonas</taxon>
    </lineage>
</organism>
<keyword evidence="9 10" id="KW-0472">Membrane</keyword>
<dbReference type="Gene3D" id="1.10.3720.10">
    <property type="entry name" value="MetI-like"/>
    <property type="match status" value="1"/>
</dbReference>
<comment type="similarity">
    <text evidence="2">Belongs to the binding-protein-dependent transport system permease family. HisMQ subfamily.</text>
</comment>
<keyword evidence="6 10" id="KW-0812">Transmembrane</keyword>
<name>A0A1I0SJC0_9GAMM</name>
<keyword evidence="4" id="KW-1003">Cell membrane</keyword>
<feature type="transmembrane region" description="Helical" evidence="10">
    <location>
        <begin position="30"/>
        <end position="51"/>
    </location>
</feature>
<proteinExistence type="inferred from homology"/>
<dbReference type="CDD" id="cd06261">
    <property type="entry name" value="TM_PBP2"/>
    <property type="match status" value="1"/>
</dbReference>
<keyword evidence="8 10" id="KW-1133">Transmembrane helix</keyword>
<keyword evidence="7" id="KW-0029">Amino-acid transport</keyword>
<dbReference type="SUPFAM" id="SSF161098">
    <property type="entry name" value="MetI-like"/>
    <property type="match status" value="1"/>
</dbReference>
<gene>
    <name evidence="11" type="ORF">WP8S17C03_02730</name>
</gene>
<evidence type="ECO:0000256" key="5">
    <source>
        <dbReference type="ARBA" id="ARBA00022519"/>
    </source>
</evidence>
<dbReference type="PANTHER" id="PTHR30133">
    <property type="entry name" value="CATIONIC AMINO ACID TRANSPORTER, MEMBRANE COMPONENT"/>
    <property type="match status" value="1"/>
</dbReference>
<evidence type="ECO:0000313" key="12">
    <source>
        <dbReference type="Proteomes" id="UP000515591"/>
    </source>
</evidence>
<keyword evidence="3 10" id="KW-0813">Transport</keyword>
<dbReference type="EMBL" id="AP022213">
    <property type="protein sequence ID" value="BBT14224.1"/>
    <property type="molecule type" value="Genomic_DNA"/>
</dbReference>
<dbReference type="PANTHER" id="PTHR30133:SF2">
    <property type="entry name" value="ARGININE ABC TRANSPORTER PERMEASE PROTEIN ARTQ"/>
    <property type="match status" value="1"/>
</dbReference>
<evidence type="ECO:0000256" key="9">
    <source>
        <dbReference type="ARBA" id="ARBA00023136"/>
    </source>
</evidence>
<reference evidence="11 12" key="1">
    <citation type="submission" date="2019-12" db="EMBL/GenBank/DDBJ databases">
        <title>complete genome sequences of Pseudomonas otitidis str. WP8-S17-CRE-03 isolated from wastewater treatment plant effluent.</title>
        <authorList>
            <person name="Sekizuka T."/>
            <person name="Itokawa K."/>
            <person name="Yatsu K."/>
            <person name="Inamine Y."/>
            <person name="Kuroda M."/>
        </authorList>
    </citation>
    <scope>NUCLEOTIDE SEQUENCE [LARGE SCALE GENOMIC DNA]</scope>
    <source>
        <strain evidence="11 12">WP8-S17-CRE-03</strain>
    </source>
</reference>
<dbReference type="GO" id="GO:0043190">
    <property type="term" value="C:ATP-binding cassette (ABC) transporter complex"/>
    <property type="evidence" value="ECO:0007669"/>
    <property type="project" value="InterPro"/>
</dbReference>
<accession>A0A1I0SJC0</accession>
<evidence type="ECO:0000313" key="11">
    <source>
        <dbReference type="EMBL" id="BBT14224.1"/>
    </source>
</evidence>
<dbReference type="InterPro" id="IPR000515">
    <property type="entry name" value="MetI-like"/>
</dbReference>
<dbReference type="InterPro" id="IPR051613">
    <property type="entry name" value="ABC_transp_permease_HisMQ"/>
</dbReference>
<keyword evidence="5" id="KW-0997">Cell inner membrane</keyword>
<comment type="subcellular location">
    <subcellularLocation>
        <location evidence="1">Cell inner membrane</location>
        <topology evidence="1">Multi-pass membrane protein</topology>
    </subcellularLocation>
    <subcellularLocation>
        <location evidence="10">Cell membrane</location>
        <topology evidence="10">Multi-pass membrane protein</topology>
    </subcellularLocation>
</comment>
<feature type="transmembrane region" description="Helical" evidence="10">
    <location>
        <begin position="72"/>
        <end position="94"/>
    </location>
</feature>
<evidence type="ECO:0000256" key="7">
    <source>
        <dbReference type="ARBA" id="ARBA00022970"/>
    </source>
</evidence>
<feature type="transmembrane region" description="Helical" evidence="10">
    <location>
        <begin position="151"/>
        <end position="171"/>
    </location>
</feature>
<evidence type="ECO:0000256" key="1">
    <source>
        <dbReference type="ARBA" id="ARBA00004429"/>
    </source>
</evidence>
<protein>
    <submittedName>
        <fullName evidence="11">ABC transporter permease</fullName>
    </submittedName>
</protein>
<dbReference type="NCBIfam" id="TIGR01726">
    <property type="entry name" value="HEQRo_perm_3TM"/>
    <property type="match status" value="1"/>
</dbReference>
<sequence>MMAPDFSRLLFADGWLQALAEGAIRTLGISLGAFVLGLVLGLSVALLKLWGPRWLVIWANCYTTLYRAVPELLLILLLYYAGSDLLNLLMAAAGQPPVEVNGFLAAIVVLGIVQGAYSAEIIRGAIEAIPVGQVEAARAYGMRPLLVLRRVLLPSMLPHVVAGLSNLWLVLVKDSALISVVGYSELLGAGRQAAASTKHYLMFYLVVAAFYYVITLCSGLVFRRIEARFERWMPRLA</sequence>
<evidence type="ECO:0000256" key="6">
    <source>
        <dbReference type="ARBA" id="ARBA00022692"/>
    </source>
</evidence>
<dbReference type="InterPro" id="IPR010065">
    <property type="entry name" value="AA_ABC_transptr_permease_3TM"/>
</dbReference>
<evidence type="ECO:0000256" key="10">
    <source>
        <dbReference type="RuleBase" id="RU363032"/>
    </source>
</evidence>
<evidence type="ECO:0000256" key="8">
    <source>
        <dbReference type="ARBA" id="ARBA00022989"/>
    </source>
</evidence>
<evidence type="ECO:0000256" key="2">
    <source>
        <dbReference type="ARBA" id="ARBA00010072"/>
    </source>
</evidence>
<dbReference type="STRING" id="319939.SAMN05216263_101158"/>
<dbReference type="PROSITE" id="PS50928">
    <property type="entry name" value="ABC_TM1"/>
    <property type="match status" value="1"/>
</dbReference>
<evidence type="ECO:0000256" key="3">
    <source>
        <dbReference type="ARBA" id="ARBA00022448"/>
    </source>
</evidence>
<dbReference type="Proteomes" id="UP000515591">
    <property type="component" value="Chromosome"/>
</dbReference>
<dbReference type="InterPro" id="IPR035906">
    <property type="entry name" value="MetI-like_sf"/>
</dbReference>
<dbReference type="Pfam" id="PF00528">
    <property type="entry name" value="BPD_transp_1"/>
    <property type="match status" value="1"/>
</dbReference>
<feature type="transmembrane region" description="Helical" evidence="10">
    <location>
        <begin position="100"/>
        <end position="119"/>
    </location>
</feature>
<feature type="transmembrane region" description="Helical" evidence="10">
    <location>
        <begin position="201"/>
        <end position="222"/>
    </location>
</feature>
<dbReference type="AlphaFoldDB" id="A0A1I0SJC0"/>
<dbReference type="GO" id="GO:0006865">
    <property type="term" value="P:amino acid transport"/>
    <property type="evidence" value="ECO:0007669"/>
    <property type="project" value="UniProtKB-KW"/>
</dbReference>
<evidence type="ECO:0000256" key="4">
    <source>
        <dbReference type="ARBA" id="ARBA00022475"/>
    </source>
</evidence>
<dbReference type="GO" id="GO:0022857">
    <property type="term" value="F:transmembrane transporter activity"/>
    <property type="evidence" value="ECO:0007669"/>
    <property type="project" value="InterPro"/>
</dbReference>